<comment type="similarity">
    <text evidence="1">Belongs to the saccharopine dehydrogenase family.</text>
</comment>
<dbReference type="PANTHER" id="PTHR12286">
    <property type="entry name" value="SACCHAROPINE DEHYDROGENASE-LIKE OXIDOREDUCTASE"/>
    <property type="match status" value="1"/>
</dbReference>
<protein>
    <submittedName>
        <fullName evidence="5">Saccharopine dehydrogenase-like oxidoreductase</fullName>
    </submittedName>
</protein>
<evidence type="ECO:0000256" key="2">
    <source>
        <dbReference type="SAM" id="Phobius"/>
    </source>
</evidence>
<dbReference type="InterPro" id="IPR051276">
    <property type="entry name" value="Saccharopine_DH-like_oxidrdct"/>
</dbReference>
<feature type="transmembrane region" description="Helical" evidence="2">
    <location>
        <begin position="368"/>
        <end position="385"/>
    </location>
</feature>
<evidence type="ECO:0000313" key="4">
    <source>
        <dbReference type="Proteomes" id="UP000695000"/>
    </source>
</evidence>
<keyword evidence="4" id="KW-1185">Reference proteome</keyword>
<name>A0ABM1MMP5_NICVS</name>
<reference evidence="5" key="1">
    <citation type="submission" date="2025-08" db="UniProtKB">
        <authorList>
            <consortium name="RefSeq"/>
        </authorList>
    </citation>
    <scope>IDENTIFICATION</scope>
    <source>
        <tissue evidence="5">Whole Larva</tissue>
    </source>
</reference>
<dbReference type="Gene3D" id="3.40.50.720">
    <property type="entry name" value="NAD(P)-binding Rossmann-like Domain"/>
    <property type="match status" value="1"/>
</dbReference>
<keyword evidence="2" id="KW-0472">Membrane</keyword>
<organism evidence="4 5">
    <name type="scientific">Nicrophorus vespilloides</name>
    <name type="common">Boreal carrion beetle</name>
    <dbReference type="NCBI Taxonomy" id="110193"/>
    <lineage>
        <taxon>Eukaryota</taxon>
        <taxon>Metazoa</taxon>
        <taxon>Ecdysozoa</taxon>
        <taxon>Arthropoda</taxon>
        <taxon>Hexapoda</taxon>
        <taxon>Insecta</taxon>
        <taxon>Pterygota</taxon>
        <taxon>Neoptera</taxon>
        <taxon>Endopterygota</taxon>
        <taxon>Coleoptera</taxon>
        <taxon>Polyphaga</taxon>
        <taxon>Staphyliniformia</taxon>
        <taxon>Silphidae</taxon>
        <taxon>Nicrophorinae</taxon>
        <taxon>Nicrophorus</taxon>
    </lineage>
</organism>
<dbReference type="RefSeq" id="XP_017775845.1">
    <property type="nucleotide sequence ID" value="XM_017920356.1"/>
</dbReference>
<dbReference type="InterPro" id="IPR036291">
    <property type="entry name" value="NAD(P)-bd_dom_sf"/>
</dbReference>
<dbReference type="InterPro" id="IPR005097">
    <property type="entry name" value="Sacchrp_dh_NADP-bd"/>
</dbReference>
<sequence length="423" mass="47251">MASKLDMILFGATGFTGKNALKTLKKLAEENGGLTWGVAGRSEQKLKDVLEEMGKLSDNDFSDVPIIIADVKDEESIKQMTAKCRIVLNACGPYRFYGEPVIKACIESGTHHVDISGEPQFLEKMQLKYHEEAKEKGVYIVGACGYDSIPCDMGTCFVSEKFKGTLHSVETYMEGGEEGGPWPGPTINYGTWESAVYGLAHGDELKDLRSKLYATKLPKFKPSLKSRGVIHKNDFNDKWSLPFMGSDRSVVRRSQRYFYEHEKKRPVQINTYFCVDSILTVVGMAILGLVFSVLCKFELGRKWLLDYPHIFSFGHVTKGGPTYEKVEHTLFSITILGQGWDETLAEADDQFTTRPDKKIKARISGRNPGYYATNVMLILSGIMILNEPTKLPSNGGVYPPAAAFARTSMIEKLVENDIKFEVL</sequence>
<accession>A0ABM1MMP5</accession>
<evidence type="ECO:0000256" key="1">
    <source>
        <dbReference type="ARBA" id="ARBA00038048"/>
    </source>
</evidence>
<dbReference type="Proteomes" id="UP000695000">
    <property type="component" value="Unplaced"/>
</dbReference>
<dbReference type="GeneID" id="108562139"/>
<gene>
    <name evidence="5" type="primary">LOC108562139</name>
</gene>
<evidence type="ECO:0000313" key="5">
    <source>
        <dbReference type="RefSeq" id="XP_017775845.1"/>
    </source>
</evidence>
<dbReference type="Pfam" id="PF03435">
    <property type="entry name" value="Sacchrp_dh_NADP"/>
    <property type="match status" value="1"/>
</dbReference>
<keyword evidence="2" id="KW-0812">Transmembrane</keyword>
<dbReference type="SUPFAM" id="SSF51735">
    <property type="entry name" value="NAD(P)-binding Rossmann-fold domains"/>
    <property type="match status" value="1"/>
</dbReference>
<evidence type="ECO:0000259" key="3">
    <source>
        <dbReference type="Pfam" id="PF03435"/>
    </source>
</evidence>
<dbReference type="PANTHER" id="PTHR12286:SF5">
    <property type="entry name" value="SACCHAROPINE DEHYDROGENASE-LIKE OXIDOREDUCTASE"/>
    <property type="match status" value="1"/>
</dbReference>
<proteinExistence type="inferred from homology"/>
<keyword evidence="2" id="KW-1133">Transmembrane helix</keyword>
<feature type="transmembrane region" description="Helical" evidence="2">
    <location>
        <begin position="277"/>
        <end position="295"/>
    </location>
</feature>
<feature type="domain" description="Saccharopine dehydrogenase NADP binding" evidence="3">
    <location>
        <begin position="8"/>
        <end position="141"/>
    </location>
</feature>